<evidence type="ECO:0000256" key="3">
    <source>
        <dbReference type="ARBA" id="ARBA00022801"/>
    </source>
</evidence>
<dbReference type="Pfam" id="PF04916">
    <property type="entry name" value="Phospholip_B"/>
    <property type="match status" value="1"/>
</dbReference>
<dbReference type="EC" id="3.1.1.-" evidence="7"/>
<keyword evidence="5 7" id="KW-0443">Lipid metabolism</keyword>
<dbReference type="Gene3D" id="3.60.60.30">
    <property type="match status" value="1"/>
</dbReference>
<keyword evidence="2 7" id="KW-0732">Signal</keyword>
<comment type="similarity">
    <text evidence="1 7">Belongs to the phospholipase B-like family.</text>
</comment>
<evidence type="ECO:0000313" key="9">
    <source>
        <dbReference type="EMBL" id="KAJ3442065.1"/>
    </source>
</evidence>
<comment type="function">
    <text evidence="7">Putative phospholipase.</text>
</comment>
<dbReference type="AlphaFoldDB" id="A0AAV7ZNW4"/>
<accession>A0AAV7ZNW4</accession>
<reference evidence="9" key="1">
    <citation type="submission" date="2022-08" db="EMBL/GenBank/DDBJ databases">
        <title>Novel sulphate-reducing endosymbionts in the free-living metamonad Anaeramoeba.</title>
        <authorList>
            <person name="Jerlstrom-Hultqvist J."/>
            <person name="Cepicka I."/>
            <person name="Gallot-Lavallee L."/>
            <person name="Salas-Leiva D."/>
            <person name="Curtis B.A."/>
            <person name="Zahonova K."/>
            <person name="Pipaliya S."/>
            <person name="Dacks J."/>
            <person name="Roger A.J."/>
        </authorList>
    </citation>
    <scope>NUCLEOTIDE SEQUENCE</scope>
    <source>
        <strain evidence="9">Busselton2</strain>
    </source>
</reference>
<evidence type="ECO:0000313" key="10">
    <source>
        <dbReference type="Proteomes" id="UP001146793"/>
    </source>
</evidence>
<keyword evidence="6" id="KW-0325">Glycoprotein</keyword>
<proteinExistence type="inferred from homology"/>
<dbReference type="PANTHER" id="PTHR12370">
    <property type="entry name" value="PHOSPHOLIPASE B-RELATED"/>
    <property type="match status" value="1"/>
</dbReference>
<evidence type="ECO:0000256" key="7">
    <source>
        <dbReference type="RuleBase" id="RU364138"/>
    </source>
</evidence>
<feature type="chain" id="PRO_5043090110" description="Phospholipase B-like" evidence="7">
    <location>
        <begin position="17"/>
        <end position="651"/>
    </location>
</feature>
<evidence type="ECO:0000256" key="8">
    <source>
        <dbReference type="SAM" id="Phobius"/>
    </source>
</evidence>
<organism evidence="9 10">
    <name type="scientific">Anaeramoeba flamelloides</name>
    <dbReference type="NCBI Taxonomy" id="1746091"/>
    <lineage>
        <taxon>Eukaryota</taxon>
        <taxon>Metamonada</taxon>
        <taxon>Anaeramoebidae</taxon>
        <taxon>Anaeramoeba</taxon>
    </lineage>
</organism>
<sequence length="651" mass="75729">MKFFIYFLLLIPFTFCGSTYQGSVFYSEGKYKFVEGIDQTATSFGSYQDVIMELGTDKLQIQTTSGESNTIQMHAAGYLEGYLTQKHIWNYHVNYKKGWLDDFETEDWPSELIDWMNLNIKFVDKQCEAPTTDLTKQFCLTREQYLGILEGYNAVAPDDEKIDAMELWLMQSAGDLDDLSIAVFLGSEDQQKRDMAIQKLHSDEWQDIHHHCSGLVRVLPDHSDIFFAQVTWSTYGSMNRMMKTYHFSLENDGTKANQVVFSSYPGTVFSVDDFYITDQNLCVLETTFNIFNDSLYEEFVSHNTDTFLTWMRFPSINRISDSGKEWTENMHVYNSGTYNNQYLVLDLKKFEPNNPELQDDLLWVLELIPGHYSIGDKTQEWLVDKKWYPSINAPENTTIFTISGQKQKDKDTPTGYWSYSNSSRMLIMERDVSKKIVDFQTFQDFMRFNDYKNDQYSYGDPARSISSRYDLRTTLDGEYRKKPFGSQDAKCTSYKRALDLEFEVVVSPTYYNDMPYWEFGETPFENVSWLGLPKVWNFDWFTFKPNELLTCESNTDCYSCISSKGCGWCQGKCYDYDPDDNSQCTESAWYLTTCSHTLKDNLDNSSNLKLFFGLLSAVIVVIAILVVIFIRKAKKKKYNTLQEVNIESQSD</sequence>
<keyword evidence="8" id="KW-1133">Transmembrane helix</keyword>
<gene>
    <name evidence="9" type="ORF">M0812_11795</name>
</gene>
<dbReference type="GO" id="GO:0005576">
    <property type="term" value="C:extracellular region"/>
    <property type="evidence" value="ECO:0007669"/>
    <property type="project" value="TreeGrafter"/>
</dbReference>
<protein>
    <recommendedName>
        <fullName evidence="7">Phospholipase B-like</fullName>
        <ecNumber evidence="7">3.1.1.-</ecNumber>
    </recommendedName>
</protein>
<evidence type="ECO:0000256" key="2">
    <source>
        <dbReference type="ARBA" id="ARBA00022729"/>
    </source>
</evidence>
<keyword evidence="3 7" id="KW-0378">Hydrolase</keyword>
<feature type="signal peptide" evidence="7">
    <location>
        <begin position="1"/>
        <end position="16"/>
    </location>
</feature>
<evidence type="ECO:0000256" key="1">
    <source>
        <dbReference type="ARBA" id="ARBA00007835"/>
    </source>
</evidence>
<feature type="transmembrane region" description="Helical" evidence="8">
    <location>
        <begin position="610"/>
        <end position="630"/>
    </location>
</feature>
<dbReference type="GO" id="GO:0009395">
    <property type="term" value="P:phospholipid catabolic process"/>
    <property type="evidence" value="ECO:0007669"/>
    <property type="project" value="TreeGrafter"/>
</dbReference>
<dbReference type="PANTHER" id="PTHR12370:SF3">
    <property type="entry name" value="PHOSPHOLIPASE B-LIKE 2-RELATED"/>
    <property type="match status" value="1"/>
</dbReference>
<comment type="caution">
    <text evidence="9">The sequence shown here is derived from an EMBL/GenBank/DDBJ whole genome shotgun (WGS) entry which is preliminary data.</text>
</comment>
<dbReference type="Proteomes" id="UP001146793">
    <property type="component" value="Unassembled WGS sequence"/>
</dbReference>
<keyword evidence="8" id="KW-0472">Membrane</keyword>
<evidence type="ECO:0000256" key="5">
    <source>
        <dbReference type="ARBA" id="ARBA00023098"/>
    </source>
</evidence>
<dbReference type="GO" id="GO:0004620">
    <property type="term" value="F:phospholipase activity"/>
    <property type="evidence" value="ECO:0007669"/>
    <property type="project" value="InterPro"/>
</dbReference>
<keyword evidence="4 7" id="KW-0442">Lipid degradation</keyword>
<dbReference type="EMBL" id="JANTQA010000026">
    <property type="protein sequence ID" value="KAJ3442065.1"/>
    <property type="molecule type" value="Genomic_DNA"/>
</dbReference>
<evidence type="ECO:0000256" key="4">
    <source>
        <dbReference type="ARBA" id="ARBA00022963"/>
    </source>
</evidence>
<name>A0AAV7ZNW4_9EUKA</name>
<evidence type="ECO:0000256" key="6">
    <source>
        <dbReference type="ARBA" id="ARBA00023180"/>
    </source>
</evidence>
<keyword evidence="8" id="KW-0812">Transmembrane</keyword>
<dbReference type="InterPro" id="IPR007000">
    <property type="entry name" value="PLipase_B-like"/>
</dbReference>